<proteinExistence type="predicted"/>
<evidence type="ECO:0000313" key="2">
    <source>
        <dbReference type="Proteomes" id="UP000662857"/>
    </source>
</evidence>
<sequence>MIGEQAAGSGILDRVIYEGPATLIHGREASEIHVALWISDPGKQWAGTATFDSHAEAMRAFEVGNVGVRLPDGRSARAVLEGICAGGTAVELLGSGPPPR</sequence>
<accession>A0A895YA12</accession>
<dbReference type="RefSeq" id="WP_239676309.1">
    <property type="nucleotide sequence ID" value="NZ_CP070499.1"/>
</dbReference>
<organism evidence="1 2">
    <name type="scientific">Natronosporangium hydrolyticum</name>
    <dbReference type="NCBI Taxonomy" id="2811111"/>
    <lineage>
        <taxon>Bacteria</taxon>
        <taxon>Bacillati</taxon>
        <taxon>Actinomycetota</taxon>
        <taxon>Actinomycetes</taxon>
        <taxon>Micromonosporales</taxon>
        <taxon>Micromonosporaceae</taxon>
        <taxon>Natronosporangium</taxon>
    </lineage>
</organism>
<dbReference type="Proteomes" id="UP000662857">
    <property type="component" value="Chromosome"/>
</dbReference>
<keyword evidence="2" id="KW-1185">Reference proteome</keyword>
<dbReference type="AlphaFoldDB" id="A0A895YA12"/>
<reference evidence="1" key="1">
    <citation type="submission" date="2021-02" db="EMBL/GenBank/DDBJ databases">
        <title>Natrosporangium hydrolyticum gen. nov., sp. nov, a haloalkaliphilic actinobacterium from a soda solonchak soil.</title>
        <authorList>
            <person name="Sorokin D.Y."/>
            <person name="Khijniak T.V."/>
            <person name="Zakharycheva A.P."/>
            <person name="Boueva O.V."/>
            <person name="Ariskina E.V."/>
            <person name="Hahnke R.L."/>
            <person name="Bunk B."/>
            <person name="Sproer C."/>
            <person name="Schumann P."/>
            <person name="Evtushenko L.I."/>
            <person name="Kublanov I.V."/>
        </authorList>
    </citation>
    <scope>NUCLEOTIDE SEQUENCE</scope>
    <source>
        <strain evidence="1">DSM 106523</strain>
    </source>
</reference>
<name>A0A895YA12_9ACTN</name>
<gene>
    <name evidence="1" type="ORF">JQS43_22160</name>
</gene>
<protein>
    <submittedName>
        <fullName evidence="1">Uncharacterized protein</fullName>
    </submittedName>
</protein>
<dbReference type="KEGG" id="nhy:JQS43_22160"/>
<dbReference type="EMBL" id="CP070499">
    <property type="protein sequence ID" value="QSB14191.1"/>
    <property type="molecule type" value="Genomic_DNA"/>
</dbReference>
<evidence type="ECO:0000313" key="1">
    <source>
        <dbReference type="EMBL" id="QSB14191.1"/>
    </source>
</evidence>